<feature type="transmembrane region" description="Helical" evidence="5">
    <location>
        <begin position="118"/>
        <end position="134"/>
    </location>
</feature>
<dbReference type="PROSITE" id="PS00622">
    <property type="entry name" value="HTH_LUXR_1"/>
    <property type="match status" value="1"/>
</dbReference>
<evidence type="ECO:0000256" key="4">
    <source>
        <dbReference type="SAM" id="MobiDB-lite"/>
    </source>
</evidence>
<protein>
    <submittedName>
        <fullName evidence="7">LuxR family transcriptional regulator</fullName>
    </submittedName>
</protein>
<dbReference type="InterPro" id="IPR016032">
    <property type="entry name" value="Sig_transdc_resp-reg_C-effctor"/>
</dbReference>
<comment type="caution">
    <text evidence="7">The sequence shown here is derived from an EMBL/GenBank/DDBJ whole genome shotgun (WGS) entry which is preliminary data.</text>
</comment>
<keyword evidence="5" id="KW-0812">Transmembrane</keyword>
<dbReference type="AlphaFoldDB" id="A0A7C9JPP6"/>
<dbReference type="GO" id="GO:0003677">
    <property type="term" value="F:DNA binding"/>
    <property type="evidence" value="ECO:0007669"/>
    <property type="project" value="UniProtKB-KW"/>
</dbReference>
<feature type="transmembrane region" description="Helical" evidence="5">
    <location>
        <begin position="205"/>
        <end position="225"/>
    </location>
</feature>
<dbReference type="Pfam" id="PF00196">
    <property type="entry name" value="GerE"/>
    <property type="match status" value="1"/>
</dbReference>
<dbReference type="PANTHER" id="PTHR44688:SF16">
    <property type="entry name" value="DNA-BINDING TRANSCRIPTIONAL ACTIVATOR DEVR_DOSR"/>
    <property type="match status" value="1"/>
</dbReference>
<keyword evidence="5" id="KW-1133">Transmembrane helix</keyword>
<dbReference type="InterPro" id="IPR036388">
    <property type="entry name" value="WH-like_DNA-bd_sf"/>
</dbReference>
<evidence type="ECO:0000256" key="5">
    <source>
        <dbReference type="SAM" id="Phobius"/>
    </source>
</evidence>
<gene>
    <name evidence="7" type="ORF">D1639_02465</name>
</gene>
<dbReference type="CDD" id="cd06170">
    <property type="entry name" value="LuxR_C_like"/>
    <property type="match status" value="1"/>
</dbReference>
<feature type="transmembrane region" description="Helical" evidence="5">
    <location>
        <begin position="329"/>
        <end position="350"/>
    </location>
</feature>
<evidence type="ECO:0000256" key="2">
    <source>
        <dbReference type="ARBA" id="ARBA00023125"/>
    </source>
</evidence>
<keyword evidence="2" id="KW-0238">DNA-binding</keyword>
<evidence type="ECO:0000256" key="3">
    <source>
        <dbReference type="ARBA" id="ARBA00023163"/>
    </source>
</evidence>
<organism evidence="7">
    <name type="scientific">Muribaculaceae bacterium Z82</name>
    <dbReference type="NCBI Taxonomy" id="2304548"/>
    <lineage>
        <taxon>Bacteria</taxon>
        <taxon>Pseudomonadati</taxon>
        <taxon>Bacteroidota</taxon>
        <taxon>Bacteroidia</taxon>
        <taxon>Bacteroidales</taxon>
        <taxon>Muribaculaceae</taxon>
    </lineage>
</organism>
<dbReference type="PROSITE" id="PS50043">
    <property type="entry name" value="HTH_LUXR_2"/>
    <property type="match status" value="1"/>
</dbReference>
<feature type="compositionally biased region" description="Polar residues" evidence="4">
    <location>
        <begin position="434"/>
        <end position="444"/>
    </location>
</feature>
<feature type="domain" description="HTH luxR-type" evidence="6">
    <location>
        <begin position="484"/>
        <end position="548"/>
    </location>
</feature>
<feature type="transmembrane region" description="Helical" evidence="5">
    <location>
        <begin position="246"/>
        <end position="266"/>
    </location>
</feature>
<dbReference type="PANTHER" id="PTHR44688">
    <property type="entry name" value="DNA-BINDING TRANSCRIPTIONAL ACTIVATOR DEVR_DOSR"/>
    <property type="match status" value="1"/>
</dbReference>
<feature type="region of interest" description="Disordered" evidence="4">
    <location>
        <begin position="434"/>
        <end position="467"/>
    </location>
</feature>
<dbReference type="GO" id="GO:0006355">
    <property type="term" value="P:regulation of DNA-templated transcription"/>
    <property type="evidence" value="ECO:0007669"/>
    <property type="project" value="InterPro"/>
</dbReference>
<feature type="transmembrane region" description="Helical" evidence="5">
    <location>
        <begin position="398"/>
        <end position="419"/>
    </location>
</feature>
<evidence type="ECO:0000256" key="1">
    <source>
        <dbReference type="ARBA" id="ARBA00023015"/>
    </source>
</evidence>
<evidence type="ECO:0000313" key="7">
    <source>
        <dbReference type="EMBL" id="NBI33915.1"/>
    </source>
</evidence>
<feature type="transmembrane region" description="Helical" evidence="5">
    <location>
        <begin position="278"/>
        <end position="298"/>
    </location>
</feature>
<feature type="transmembrane region" description="Helical" evidence="5">
    <location>
        <begin position="172"/>
        <end position="193"/>
    </location>
</feature>
<reference evidence="7" key="1">
    <citation type="submission" date="2018-08" db="EMBL/GenBank/DDBJ databases">
        <title>Murine metabolic-syndrome-specific gut microbial biobank.</title>
        <authorList>
            <person name="Liu C."/>
        </authorList>
    </citation>
    <scope>NUCLEOTIDE SEQUENCE [LARGE SCALE GENOMIC DNA]</scope>
    <source>
        <strain evidence="7">Z82</strain>
    </source>
</reference>
<dbReference type="SMART" id="SM00421">
    <property type="entry name" value="HTH_LUXR"/>
    <property type="match status" value="1"/>
</dbReference>
<evidence type="ECO:0000259" key="6">
    <source>
        <dbReference type="PROSITE" id="PS50043"/>
    </source>
</evidence>
<dbReference type="SUPFAM" id="SSF46894">
    <property type="entry name" value="C-terminal effector domain of the bipartite response regulators"/>
    <property type="match status" value="1"/>
</dbReference>
<name>A0A7C9JPP6_9BACT</name>
<feature type="transmembrane region" description="Helical" evidence="5">
    <location>
        <begin position="140"/>
        <end position="160"/>
    </location>
</feature>
<feature type="transmembrane region" description="Helical" evidence="5">
    <location>
        <begin position="362"/>
        <end position="386"/>
    </location>
</feature>
<feature type="transmembrane region" description="Helical" evidence="5">
    <location>
        <begin position="305"/>
        <end position="323"/>
    </location>
</feature>
<dbReference type="EMBL" id="QWKH01000009">
    <property type="protein sequence ID" value="NBI33915.1"/>
    <property type="molecule type" value="Genomic_DNA"/>
</dbReference>
<dbReference type="Gene3D" id="1.10.10.10">
    <property type="entry name" value="Winged helix-like DNA-binding domain superfamily/Winged helix DNA-binding domain"/>
    <property type="match status" value="1"/>
</dbReference>
<sequence length="548" mass="58643">MSSSKSEYRLFSGKPCHPKRSIAAREARTTGKHGYTLLGEGREMARSLGSSGRGAAIANAFFVAGIAMLWSAGFAASPARHIGDGAIRMAILLIPGVVIAGLGISWRARTWLEVGARLPLACACSTALASAVFADGENAVAVAIADAVLNGVLFYGWISLSLQSRSTIRDCCIPLGLMLGSLLAWCESSGFAINGLTRAGCLNLSFFFFVLCSAFTHALASAAEAQVLRPCSPERNSSIRLAVSRYGIPIAGSITLALVFGMMTDLHGWMATPNAAEITQLANVAATAALAVACSLWRRPFRIDTILVVALPLFAAGLVSQPAEAGEPTFSRLAIIVGYISFFVAVWVFVRRDAPWFRPASMPALSLSIGSLLAFSQVGRGIAAAFTDQSLFSTETLSAVSLSLFWVLILLTIGVYWLARSQAVDRDLTTLKTNSPAETAQSPQPRERRAPECEEAPPSPHCEGAPVPDNSVVYVDRVAYQARRLAAQIGLSARELEVLEDFARGRTAVSIAEKLFISPNTVKTHLRRIYEKAGIHSRQELLDMMGEF</sequence>
<keyword evidence="5" id="KW-0472">Membrane</keyword>
<proteinExistence type="predicted"/>
<dbReference type="PRINTS" id="PR00038">
    <property type="entry name" value="HTHLUXR"/>
</dbReference>
<dbReference type="InterPro" id="IPR000792">
    <property type="entry name" value="Tscrpt_reg_LuxR_C"/>
</dbReference>
<accession>A0A7C9JPP6</accession>
<feature type="transmembrane region" description="Helical" evidence="5">
    <location>
        <begin position="86"/>
        <end position="106"/>
    </location>
</feature>
<keyword evidence="3" id="KW-0804">Transcription</keyword>
<feature type="transmembrane region" description="Helical" evidence="5">
    <location>
        <begin position="54"/>
        <end position="74"/>
    </location>
</feature>
<keyword evidence="1" id="KW-0805">Transcription regulation</keyword>